<dbReference type="AlphaFoldDB" id="A0A0C3RUD1"/>
<name>A0A0C3RUD1_PHLG1</name>
<evidence type="ECO:0000256" key="1">
    <source>
        <dbReference type="SAM" id="SignalP"/>
    </source>
</evidence>
<dbReference type="EMBL" id="KN840569">
    <property type="protein sequence ID" value="KIP04591.1"/>
    <property type="molecule type" value="Genomic_DNA"/>
</dbReference>
<gene>
    <name evidence="2" type="ORF">PHLGIDRAFT_36853</name>
</gene>
<dbReference type="PROSITE" id="PS51257">
    <property type="entry name" value="PROKAR_LIPOPROTEIN"/>
    <property type="match status" value="1"/>
</dbReference>
<dbReference type="HOGENOM" id="CLU_061599_0_0_1"/>
<keyword evidence="1" id="KW-0732">Signal</keyword>
<sequence>MRFSIASLILLVAVPVAVSACEGDCIVEITNAFVTNYTNPVDLVMESVAKQISNMLPEHPGLATTMDLLRPVTDAYKSDAYNGMETAIFPSYFHGKCQRDGVDPPGCPNPDCPVVCGTPGSLVHFYGKLRYIAYNQTRQLLDTLTTPGSSIYGELERKVLDAANAHAKTRRMIRIYQRASPYGTVPLFLTKRNEDLKNQLRQIVDGIGPMLLEVCGGLDDGETNGLPDCSWEGAMKDYILSFP</sequence>
<organism evidence="2 3">
    <name type="scientific">Phlebiopsis gigantea (strain 11061_1 CR5-6)</name>
    <name type="common">White-rot fungus</name>
    <name type="synonym">Peniophora gigantea</name>
    <dbReference type="NCBI Taxonomy" id="745531"/>
    <lineage>
        <taxon>Eukaryota</taxon>
        <taxon>Fungi</taxon>
        <taxon>Dikarya</taxon>
        <taxon>Basidiomycota</taxon>
        <taxon>Agaricomycotina</taxon>
        <taxon>Agaricomycetes</taxon>
        <taxon>Polyporales</taxon>
        <taxon>Phanerochaetaceae</taxon>
        <taxon>Phlebiopsis</taxon>
    </lineage>
</organism>
<dbReference type="Proteomes" id="UP000053257">
    <property type="component" value="Unassembled WGS sequence"/>
</dbReference>
<dbReference type="STRING" id="745531.A0A0C3RUD1"/>
<reference evidence="2 3" key="1">
    <citation type="journal article" date="2014" name="PLoS Genet.">
        <title>Analysis of the Phlebiopsis gigantea genome, transcriptome and secretome provides insight into its pioneer colonization strategies of wood.</title>
        <authorList>
            <person name="Hori C."/>
            <person name="Ishida T."/>
            <person name="Igarashi K."/>
            <person name="Samejima M."/>
            <person name="Suzuki H."/>
            <person name="Master E."/>
            <person name="Ferreira P."/>
            <person name="Ruiz-Duenas F.J."/>
            <person name="Held B."/>
            <person name="Canessa P."/>
            <person name="Larrondo L.F."/>
            <person name="Schmoll M."/>
            <person name="Druzhinina I.S."/>
            <person name="Kubicek C.P."/>
            <person name="Gaskell J.A."/>
            <person name="Kersten P."/>
            <person name="St John F."/>
            <person name="Glasner J."/>
            <person name="Sabat G."/>
            <person name="Splinter BonDurant S."/>
            <person name="Syed K."/>
            <person name="Yadav J."/>
            <person name="Mgbeahuruike A.C."/>
            <person name="Kovalchuk A."/>
            <person name="Asiegbu F.O."/>
            <person name="Lackner G."/>
            <person name="Hoffmeister D."/>
            <person name="Rencoret J."/>
            <person name="Gutierrez A."/>
            <person name="Sun H."/>
            <person name="Lindquist E."/>
            <person name="Barry K."/>
            <person name="Riley R."/>
            <person name="Grigoriev I.V."/>
            <person name="Henrissat B."/>
            <person name="Kues U."/>
            <person name="Berka R.M."/>
            <person name="Martinez A.T."/>
            <person name="Covert S.F."/>
            <person name="Blanchette R.A."/>
            <person name="Cullen D."/>
        </authorList>
    </citation>
    <scope>NUCLEOTIDE SEQUENCE [LARGE SCALE GENOMIC DNA]</scope>
    <source>
        <strain evidence="2 3">11061_1 CR5-6</strain>
    </source>
</reference>
<proteinExistence type="predicted"/>
<protein>
    <submittedName>
        <fullName evidence="2">Uncharacterized protein</fullName>
    </submittedName>
</protein>
<feature type="signal peptide" evidence="1">
    <location>
        <begin position="1"/>
        <end position="19"/>
    </location>
</feature>
<dbReference type="OrthoDB" id="3255642at2759"/>
<evidence type="ECO:0000313" key="2">
    <source>
        <dbReference type="EMBL" id="KIP04591.1"/>
    </source>
</evidence>
<keyword evidence="3" id="KW-1185">Reference proteome</keyword>
<accession>A0A0C3RUD1</accession>
<feature type="chain" id="PRO_5002169602" evidence="1">
    <location>
        <begin position="20"/>
        <end position="243"/>
    </location>
</feature>
<evidence type="ECO:0000313" key="3">
    <source>
        <dbReference type="Proteomes" id="UP000053257"/>
    </source>
</evidence>